<reference evidence="5" key="1">
    <citation type="journal article" date="1997" name="Nucleic Acids Res.">
        <title>tRNAscan-SE: a program for improved detection of transfer RNA genes in genomic sequence.</title>
        <authorList>
            <person name="Lowe T.M."/>
            <person name="Eddy S.R."/>
        </authorList>
    </citation>
    <scope>NUCLEOTIDE SEQUENCE [LARGE SCALE GENOMIC DNA]</scope>
</reference>
<comment type="similarity">
    <text evidence="1">Belongs to the tRNA pseudouridine synthase TruA family.</text>
</comment>
<reference evidence="6" key="3">
    <citation type="submission" date="2025-08" db="UniProtKB">
        <authorList>
            <consortium name="RefSeq"/>
        </authorList>
    </citation>
    <scope>IDENTIFICATION</scope>
    <source>
        <tissue evidence="6">Whole organism</tissue>
    </source>
</reference>
<dbReference type="InterPro" id="IPR020095">
    <property type="entry name" value="PsdUridine_synth_TruA_C"/>
</dbReference>
<dbReference type="PANTHER" id="PTHR11142">
    <property type="entry name" value="PSEUDOURIDYLATE SYNTHASE"/>
    <property type="match status" value="1"/>
</dbReference>
<dbReference type="GeneID" id="108615186"/>
<evidence type="ECO:0000313" key="6">
    <source>
        <dbReference type="RefSeq" id="XP_017865016.1"/>
    </source>
</evidence>
<organism evidence="5 6">
    <name type="scientific">Drosophila arizonae</name>
    <name type="common">Fruit fly</name>
    <dbReference type="NCBI Taxonomy" id="7263"/>
    <lineage>
        <taxon>Eukaryota</taxon>
        <taxon>Metazoa</taxon>
        <taxon>Ecdysozoa</taxon>
        <taxon>Arthropoda</taxon>
        <taxon>Hexapoda</taxon>
        <taxon>Insecta</taxon>
        <taxon>Pterygota</taxon>
        <taxon>Neoptera</taxon>
        <taxon>Endopterygota</taxon>
        <taxon>Diptera</taxon>
        <taxon>Brachycera</taxon>
        <taxon>Muscomorpha</taxon>
        <taxon>Ephydroidea</taxon>
        <taxon>Drosophilidae</taxon>
        <taxon>Drosophila</taxon>
    </lineage>
</organism>
<protein>
    <submittedName>
        <fullName evidence="6">tRNA pseudouridine(38/39) synthase</fullName>
    </submittedName>
</protein>
<keyword evidence="3" id="KW-0413">Isomerase</keyword>
<reference evidence="5" key="2">
    <citation type="journal article" date="2016" name="G3 (Bethesda)">
        <title>Genome Evolution in Three Species of Cactophilic Drosophila.</title>
        <authorList>
            <person name="Sanchez-Flores A."/>
            <person name="Penazola F."/>
            <person name="Carpinteyro-Ponce J."/>
            <person name="Nazario-Yepiz N."/>
            <person name="Abreu-Goodger C."/>
            <person name="Machado C.A."/>
            <person name="Markow T.A."/>
        </authorList>
    </citation>
    <scope>NUCLEOTIDE SEQUENCE [LARGE SCALE GENOMIC DNA]</scope>
</reference>
<dbReference type="InterPro" id="IPR020094">
    <property type="entry name" value="TruA/RsuA/RluB/E/F_N"/>
</dbReference>
<dbReference type="Proteomes" id="UP000694904">
    <property type="component" value="Chromosome 5"/>
</dbReference>
<dbReference type="RefSeq" id="XP_017865016.1">
    <property type="nucleotide sequence ID" value="XM_018009527.1"/>
</dbReference>
<evidence type="ECO:0000256" key="2">
    <source>
        <dbReference type="ARBA" id="ARBA00022694"/>
    </source>
</evidence>
<proteinExistence type="inferred from homology"/>
<accession>A0ABM1PCT0</accession>
<dbReference type="InterPro" id="IPR020103">
    <property type="entry name" value="PsdUridine_synth_cat_dom_sf"/>
</dbReference>
<dbReference type="InterPro" id="IPR041707">
    <property type="entry name" value="Pus3-like"/>
</dbReference>
<feature type="domain" description="Pseudouridine synthase I TruA alpha/beta" evidence="4">
    <location>
        <begin position="244"/>
        <end position="361"/>
    </location>
</feature>
<dbReference type="Pfam" id="PF01416">
    <property type="entry name" value="PseudoU_synth_1"/>
    <property type="match status" value="1"/>
</dbReference>
<keyword evidence="5" id="KW-1185">Reference proteome</keyword>
<evidence type="ECO:0000256" key="1">
    <source>
        <dbReference type="ARBA" id="ARBA00009375"/>
    </source>
</evidence>
<keyword evidence="2" id="KW-0819">tRNA processing</keyword>
<dbReference type="Gene3D" id="3.30.70.660">
    <property type="entry name" value="Pseudouridine synthase I, catalytic domain, C-terminal subdomain"/>
    <property type="match status" value="1"/>
</dbReference>
<gene>
    <name evidence="6" type="primary">LOC108615186</name>
</gene>
<evidence type="ECO:0000313" key="5">
    <source>
        <dbReference type="Proteomes" id="UP000694904"/>
    </source>
</evidence>
<sequence length="507" mass="58590">MNKKIIINKRVKGQSREELAQLSKTELIDKIVQLEAYNFQLKNLLQKKLSEADKNNSEYADVLRGADGDELPNKVVSETVKDVPKNKDKQRKFNWASAHQRHVLMKITYFGWDYQGFACQEDSADTIEGYLFRALERTCLIESRATSNYHRCGRTDKEVSAFCQVISINLRSKHSPDTQMEPESLSTEIDYCSLLNRVLPKNIQCVSWMPLRNPEYSARFDCISRTYRYYFPKGDLDIDSMQQACQLLVCHGDFRNFCKMDVHNGVTNYMRNLQHAEIRPCGNTESQLEHVSGYIMYYLEIKANAFLWHQIRCIMAVLLLVGQKHEQPSIITKLLDVGSNPCKPQYTPAIGLPLNLFHCEFRSHSTRQSNPPAADDEIANLSQIAIVESESESQSDLTNWVYSEENLQKLIENVQSEWTQFSVKCTMIRNVLVQLEALLEQNFKTPQIQAQAMLLQDAAKPRQYQPLLQRKRCESLENRIDHFVKKQRLLVKSDTTTETSKSETAEY</sequence>
<evidence type="ECO:0000256" key="3">
    <source>
        <dbReference type="ARBA" id="ARBA00023235"/>
    </source>
</evidence>
<dbReference type="InterPro" id="IPR001406">
    <property type="entry name" value="PsdUridine_synth_TruA"/>
</dbReference>
<dbReference type="Gene3D" id="3.30.70.580">
    <property type="entry name" value="Pseudouridine synthase I, catalytic domain, N-terminal subdomain"/>
    <property type="match status" value="1"/>
</dbReference>
<dbReference type="CDD" id="cd02569">
    <property type="entry name" value="PseudoU_synth_ScPus3"/>
    <property type="match status" value="1"/>
</dbReference>
<evidence type="ECO:0000259" key="4">
    <source>
        <dbReference type="Pfam" id="PF01416"/>
    </source>
</evidence>
<name>A0ABM1PCT0_DROAR</name>
<dbReference type="PANTHER" id="PTHR11142:SF5">
    <property type="entry name" value="TRNA PSEUDOURIDINE(38_39) SYNTHASE"/>
    <property type="match status" value="1"/>
</dbReference>
<dbReference type="SUPFAM" id="SSF55120">
    <property type="entry name" value="Pseudouridine synthase"/>
    <property type="match status" value="1"/>
</dbReference>
<dbReference type="InterPro" id="IPR020097">
    <property type="entry name" value="PsdUridine_synth_TruA_a/b_dom"/>
</dbReference>